<evidence type="ECO:0000313" key="4">
    <source>
        <dbReference type="WBParaSite" id="PTRK_0000279900.1"/>
    </source>
</evidence>
<name>A0A0N4Z6J3_PARTI</name>
<dbReference type="Gene3D" id="2.120.10.80">
    <property type="entry name" value="Kelch-type beta propeller"/>
    <property type="match status" value="1"/>
</dbReference>
<dbReference type="STRING" id="131310.A0A0N4Z6J3"/>
<dbReference type="Pfam" id="PF01344">
    <property type="entry name" value="Kelch_1"/>
    <property type="match status" value="2"/>
</dbReference>
<dbReference type="PANTHER" id="PTHR45632">
    <property type="entry name" value="LD33804P"/>
    <property type="match status" value="1"/>
</dbReference>
<keyword evidence="3" id="KW-1185">Reference proteome</keyword>
<dbReference type="WBParaSite" id="PTRK_0000279900.1">
    <property type="protein sequence ID" value="PTRK_0000279900.1"/>
    <property type="gene ID" value="PTRK_0000279900"/>
</dbReference>
<evidence type="ECO:0000313" key="3">
    <source>
        <dbReference type="Proteomes" id="UP000038045"/>
    </source>
</evidence>
<dbReference type="SUPFAM" id="SSF117281">
    <property type="entry name" value="Kelch motif"/>
    <property type="match status" value="1"/>
</dbReference>
<accession>A0A0N4Z6J3</accession>
<sequence>MLKIINSCYVDFYEFLDKTIIGADFLQCNIVISRCIDKILLDDNINILYDHPISCILYQTYLLYLLFKNRLLREDFNFLSNLVINSNERYTTCLKSLATFKSQTLHFDGTYNDVLMYDESTIFIFDCHKENFTTQGIILSINERKVLPPLLAARIRYTTLIYKTKIYTFGGYFNGIRCFSAECYDVERNERKLLASMPIAVMDASSIYFNNFIYVIGGVMKDNVNYVQVYNIEKDNWKLVSSFSD</sequence>
<dbReference type="InterPro" id="IPR015915">
    <property type="entry name" value="Kelch-typ_b-propeller"/>
</dbReference>
<reference evidence="4" key="1">
    <citation type="submission" date="2017-02" db="UniProtKB">
        <authorList>
            <consortium name="WormBaseParasite"/>
        </authorList>
    </citation>
    <scope>IDENTIFICATION</scope>
</reference>
<evidence type="ECO:0000256" key="1">
    <source>
        <dbReference type="ARBA" id="ARBA00022441"/>
    </source>
</evidence>
<keyword evidence="2" id="KW-0677">Repeat</keyword>
<keyword evidence="1" id="KW-0880">Kelch repeat</keyword>
<organism evidence="3 4">
    <name type="scientific">Parastrongyloides trichosuri</name>
    <name type="common">Possum-specific nematode worm</name>
    <dbReference type="NCBI Taxonomy" id="131310"/>
    <lineage>
        <taxon>Eukaryota</taxon>
        <taxon>Metazoa</taxon>
        <taxon>Ecdysozoa</taxon>
        <taxon>Nematoda</taxon>
        <taxon>Chromadorea</taxon>
        <taxon>Rhabditida</taxon>
        <taxon>Tylenchina</taxon>
        <taxon>Panagrolaimomorpha</taxon>
        <taxon>Strongyloidoidea</taxon>
        <taxon>Strongyloididae</taxon>
        <taxon>Parastrongyloides</taxon>
    </lineage>
</organism>
<dbReference type="PANTHER" id="PTHR45632:SF3">
    <property type="entry name" value="KELCH-LIKE PROTEIN 32"/>
    <property type="match status" value="1"/>
</dbReference>
<evidence type="ECO:0000256" key="2">
    <source>
        <dbReference type="ARBA" id="ARBA00022737"/>
    </source>
</evidence>
<dbReference type="InterPro" id="IPR006652">
    <property type="entry name" value="Kelch_1"/>
</dbReference>
<dbReference type="SMART" id="SM00612">
    <property type="entry name" value="Kelch"/>
    <property type="match status" value="1"/>
</dbReference>
<protein>
    <submittedName>
        <fullName evidence="4">Kelch-like protein</fullName>
    </submittedName>
</protein>
<proteinExistence type="predicted"/>
<dbReference type="Proteomes" id="UP000038045">
    <property type="component" value="Unplaced"/>
</dbReference>
<dbReference type="AlphaFoldDB" id="A0A0N4Z6J3"/>